<reference evidence="1" key="2">
    <citation type="submission" date="2021-04" db="EMBL/GenBank/DDBJ databases">
        <authorList>
            <person name="Gilroy R."/>
        </authorList>
    </citation>
    <scope>NUCLEOTIDE SEQUENCE</scope>
    <source>
        <strain evidence="1">ChiHjej13B12-4958</strain>
    </source>
</reference>
<evidence type="ECO:0000313" key="2">
    <source>
        <dbReference type="Proteomes" id="UP000823858"/>
    </source>
</evidence>
<sequence>MNTMNAMNAITTTCPECGAQWDDMTCADYFQELLALDHRDVHPFGRFHGLNVSCYLLQHPSEIPEGQQDQIGSLWQMLTVYLSGGIPAVNDLERLQDAGGVPSFDAPAAGSRGAVRFSSDAPIPVPERSHAPSITIGDVAATDPNDPSRGLFPIAGYEDRMHLWVLTIAAERGLGAAA</sequence>
<protein>
    <submittedName>
        <fullName evidence="1">Uncharacterized protein</fullName>
    </submittedName>
</protein>
<gene>
    <name evidence="1" type="ORF">H9751_01065</name>
</gene>
<dbReference type="EMBL" id="DWVP01000001">
    <property type="protein sequence ID" value="HJC84146.1"/>
    <property type="molecule type" value="Genomic_DNA"/>
</dbReference>
<proteinExistence type="predicted"/>
<dbReference type="Pfam" id="PF19371">
    <property type="entry name" value="DUF5946"/>
    <property type="match status" value="1"/>
</dbReference>
<dbReference type="InterPro" id="IPR045990">
    <property type="entry name" value="DUF5946"/>
</dbReference>
<organism evidence="1 2">
    <name type="scientific">Candidatus Corynebacterium faecigallinarum</name>
    <dbReference type="NCBI Taxonomy" id="2838528"/>
    <lineage>
        <taxon>Bacteria</taxon>
        <taxon>Bacillati</taxon>
        <taxon>Actinomycetota</taxon>
        <taxon>Actinomycetes</taxon>
        <taxon>Mycobacteriales</taxon>
        <taxon>Corynebacteriaceae</taxon>
        <taxon>Corynebacterium</taxon>
    </lineage>
</organism>
<dbReference type="AlphaFoldDB" id="A0A9D2TN08"/>
<accession>A0A9D2TN08</accession>
<evidence type="ECO:0000313" key="1">
    <source>
        <dbReference type="EMBL" id="HJC84146.1"/>
    </source>
</evidence>
<dbReference type="Proteomes" id="UP000823858">
    <property type="component" value="Unassembled WGS sequence"/>
</dbReference>
<comment type="caution">
    <text evidence="1">The sequence shown here is derived from an EMBL/GenBank/DDBJ whole genome shotgun (WGS) entry which is preliminary data.</text>
</comment>
<reference evidence="1" key="1">
    <citation type="journal article" date="2021" name="PeerJ">
        <title>Extensive microbial diversity within the chicken gut microbiome revealed by metagenomics and culture.</title>
        <authorList>
            <person name="Gilroy R."/>
            <person name="Ravi A."/>
            <person name="Getino M."/>
            <person name="Pursley I."/>
            <person name="Horton D.L."/>
            <person name="Alikhan N.F."/>
            <person name="Baker D."/>
            <person name="Gharbi K."/>
            <person name="Hall N."/>
            <person name="Watson M."/>
            <person name="Adriaenssens E.M."/>
            <person name="Foster-Nyarko E."/>
            <person name="Jarju S."/>
            <person name="Secka A."/>
            <person name="Antonio M."/>
            <person name="Oren A."/>
            <person name="Chaudhuri R.R."/>
            <person name="La Ragione R."/>
            <person name="Hildebrand F."/>
            <person name="Pallen M.J."/>
        </authorList>
    </citation>
    <scope>NUCLEOTIDE SEQUENCE</scope>
    <source>
        <strain evidence="1">ChiHjej13B12-4958</strain>
    </source>
</reference>
<name>A0A9D2TN08_9CORY</name>